<evidence type="ECO:0000313" key="12">
    <source>
        <dbReference type="EMBL" id="EEG54784.1"/>
    </source>
</evidence>
<reference evidence="12 13" key="2">
    <citation type="submission" date="2009-02" db="EMBL/GenBank/DDBJ databases">
        <title>Draft genome sequence of Clostridium asparagiforme (DSM 15981).</title>
        <authorList>
            <person name="Sudarsanam P."/>
            <person name="Ley R."/>
            <person name="Guruge J."/>
            <person name="Turnbaugh P.J."/>
            <person name="Mahowald M."/>
            <person name="Liep D."/>
            <person name="Gordon J."/>
        </authorList>
    </citation>
    <scope>NUCLEOTIDE SEQUENCE [LARGE SCALE GENOMIC DNA]</scope>
    <source>
        <strain evidence="12 13">DSM 15981</strain>
    </source>
</reference>
<gene>
    <name evidence="12" type="ORF">CLOSTASPAR_03148</name>
</gene>
<dbReference type="FunFam" id="2.170.190.11:FF:000001">
    <property type="entry name" value="Molybdopterin molybdenumtransferase"/>
    <property type="match status" value="1"/>
</dbReference>
<dbReference type="UniPathway" id="UPA00344"/>
<sequence>MDIAGEHEEDGRKMRAGDGVTEREFAEGRADGGGETARQGGAADRVSLEEAAGFLLAHCQVIREMESVPLLDCAGRVLAEDVRAGFDNPPFDRSPVDGYAVRSADIAQASRENPAVLQVIGEVDAGGWSEDEVGPGQAMRIMTGAPIPRGADCCVYQEQTDYGEEQVQVYKPCDPWKNYCFKGEDIEAGAVVLREGTALTYVETGILAGLGREKVKVYRRTRVAVFASGDELAEPGTELAPGKIYDNNLYFLAARLRELEVEITVLERVPDRPEVMAKRLVEACGQADLIITTGGVSVGKKDIMHEALALCGAQRLFWKIRMKPGMPTIGSVLDGTPVVSLSGNPFGALADCELLVRPMLAKAGHNPALNPGSCLAVMPQGFPKASPSRRFLRGICENGQVRIPEVKKHASGILSSMSGCNCLVDIPAGTEAVEPGEEVRVILL</sequence>
<dbReference type="Proteomes" id="UP000004756">
    <property type="component" value="Unassembled WGS sequence"/>
</dbReference>
<dbReference type="Gene3D" id="2.40.340.10">
    <property type="entry name" value="MoeA, C-terminal, domain IV"/>
    <property type="match status" value="1"/>
</dbReference>
<dbReference type="EC" id="2.10.1.1" evidence="4 9"/>
<evidence type="ECO:0000256" key="9">
    <source>
        <dbReference type="RuleBase" id="RU365090"/>
    </source>
</evidence>
<dbReference type="Pfam" id="PF00994">
    <property type="entry name" value="MoCF_biosynth"/>
    <property type="match status" value="1"/>
</dbReference>
<dbReference type="GO" id="GO:0061599">
    <property type="term" value="F:molybdopterin molybdotransferase activity"/>
    <property type="evidence" value="ECO:0007669"/>
    <property type="project" value="UniProtKB-UniRule"/>
</dbReference>
<evidence type="ECO:0000259" key="11">
    <source>
        <dbReference type="SMART" id="SM00852"/>
    </source>
</evidence>
<evidence type="ECO:0000256" key="4">
    <source>
        <dbReference type="ARBA" id="ARBA00013269"/>
    </source>
</evidence>
<dbReference type="InterPro" id="IPR036135">
    <property type="entry name" value="MoeA_linker/N_sf"/>
</dbReference>
<evidence type="ECO:0000256" key="1">
    <source>
        <dbReference type="ARBA" id="ARBA00002901"/>
    </source>
</evidence>
<evidence type="ECO:0000256" key="2">
    <source>
        <dbReference type="ARBA" id="ARBA00005046"/>
    </source>
</evidence>
<keyword evidence="9" id="KW-0808">Transferase</keyword>
<dbReference type="HOGENOM" id="CLU_010186_7_0_9"/>
<dbReference type="Gene3D" id="3.40.980.10">
    <property type="entry name" value="MoaB/Mog-like domain"/>
    <property type="match status" value="1"/>
</dbReference>
<evidence type="ECO:0000256" key="7">
    <source>
        <dbReference type="ARBA" id="ARBA00023150"/>
    </source>
</evidence>
<evidence type="ECO:0000256" key="5">
    <source>
        <dbReference type="ARBA" id="ARBA00021108"/>
    </source>
</evidence>
<dbReference type="GO" id="GO:0046872">
    <property type="term" value="F:metal ion binding"/>
    <property type="evidence" value="ECO:0007669"/>
    <property type="project" value="UniProtKB-UniRule"/>
</dbReference>
<dbReference type="Pfam" id="PF03454">
    <property type="entry name" value="MoeA_C"/>
    <property type="match status" value="1"/>
</dbReference>
<comment type="catalytic activity">
    <reaction evidence="8">
        <text>adenylyl-molybdopterin + molybdate = Mo-molybdopterin + AMP + H(+)</text>
        <dbReference type="Rhea" id="RHEA:35047"/>
        <dbReference type="ChEBI" id="CHEBI:15378"/>
        <dbReference type="ChEBI" id="CHEBI:36264"/>
        <dbReference type="ChEBI" id="CHEBI:62727"/>
        <dbReference type="ChEBI" id="CHEBI:71302"/>
        <dbReference type="ChEBI" id="CHEBI:456215"/>
        <dbReference type="EC" id="2.10.1.1"/>
    </reaction>
</comment>
<dbReference type="PANTHER" id="PTHR10192:SF5">
    <property type="entry name" value="GEPHYRIN"/>
    <property type="match status" value="1"/>
</dbReference>
<dbReference type="Gene3D" id="2.170.190.11">
    <property type="entry name" value="Molybdopterin biosynthesis moea protein, domain 3"/>
    <property type="match status" value="1"/>
</dbReference>
<keyword evidence="9" id="KW-0479">Metal-binding</keyword>
<dbReference type="SUPFAM" id="SSF63867">
    <property type="entry name" value="MoeA C-terminal domain-like"/>
    <property type="match status" value="1"/>
</dbReference>
<dbReference type="EMBL" id="ACCJ01000226">
    <property type="protein sequence ID" value="EEG54784.1"/>
    <property type="molecule type" value="Genomic_DNA"/>
</dbReference>
<keyword evidence="7 9" id="KW-0501">Molybdenum cofactor biosynthesis</keyword>
<reference evidence="12 13" key="1">
    <citation type="submission" date="2009-01" db="EMBL/GenBank/DDBJ databases">
        <authorList>
            <person name="Fulton L."/>
            <person name="Clifton S."/>
            <person name="Fulton B."/>
            <person name="Xu J."/>
            <person name="Minx P."/>
            <person name="Pepin K.H."/>
            <person name="Johnson M."/>
            <person name="Bhonagiri V."/>
            <person name="Nash W.E."/>
            <person name="Mardis E.R."/>
            <person name="Wilson R.K."/>
        </authorList>
    </citation>
    <scope>NUCLEOTIDE SEQUENCE [LARGE SCALE GENOMIC DNA]</scope>
    <source>
        <strain evidence="12 13">DSM 15981</strain>
    </source>
</reference>
<dbReference type="GO" id="GO:0005829">
    <property type="term" value="C:cytosol"/>
    <property type="evidence" value="ECO:0007669"/>
    <property type="project" value="TreeGrafter"/>
</dbReference>
<dbReference type="NCBIfam" id="NF045515">
    <property type="entry name" value="Glp_gephyrin"/>
    <property type="match status" value="1"/>
</dbReference>
<comment type="similarity">
    <text evidence="3 9">Belongs to the MoeA family.</text>
</comment>
<organism evidence="12 13">
    <name type="scientific">[Clostridium] asparagiforme DSM 15981</name>
    <dbReference type="NCBI Taxonomy" id="518636"/>
    <lineage>
        <taxon>Bacteria</taxon>
        <taxon>Bacillati</taxon>
        <taxon>Bacillota</taxon>
        <taxon>Clostridia</taxon>
        <taxon>Lachnospirales</taxon>
        <taxon>Lachnospiraceae</taxon>
        <taxon>Enterocloster</taxon>
    </lineage>
</organism>
<keyword evidence="9" id="KW-0460">Magnesium</keyword>
<comment type="cofactor">
    <cofactor evidence="9">
        <name>Mg(2+)</name>
        <dbReference type="ChEBI" id="CHEBI:18420"/>
    </cofactor>
</comment>
<dbReference type="CDD" id="cd00887">
    <property type="entry name" value="MoeA"/>
    <property type="match status" value="1"/>
</dbReference>
<dbReference type="Pfam" id="PF03453">
    <property type="entry name" value="MoeA_N"/>
    <property type="match status" value="1"/>
</dbReference>
<comment type="caution">
    <text evidence="12">The sequence shown here is derived from an EMBL/GenBank/DDBJ whole genome shotgun (WGS) entry which is preliminary data.</text>
</comment>
<comment type="pathway">
    <text evidence="2 9">Cofactor biosynthesis; molybdopterin biosynthesis.</text>
</comment>
<feature type="compositionally biased region" description="Basic and acidic residues" evidence="10">
    <location>
        <begin position="1"/>
        <end position="32"/>
    </location>
</feature>
<keyword evidence="6 9" id="KW-0500">Molybdenum</keyword>
<dbReference type="InterPro" id="IPR036688">
    <property type="entry name" value="MoeA_C_domain_IV_sf"/>
</dbReference>
<dbReference type="PANTHER" id="PTHR10192">
    <property type="entry name" value="MOLYBDOPTERIN BIOSYNTHESIS PROTEIN"/>
    <property type="match status" value="1"/>
</dbReference>
<dbReference type="SUPFAM" id="SSF63882">
    <property type="entry name" value="MoeA N-terminal region -like"/>
    <property type="match status" value="1"/>
</dbReference>
<evidence type="ECO:0000256" key="6">
    <source>
        <dbReference type="ARBA" id="ARBA00022505"/>
    </source>
</evidence>
<name>C0D1L0_9FIRM</name>
<dbReference type="InterPro" id="IPR005110">
    <property type="entry name" value="MoeA_linker/N"/>
</dbReference>
<feature type="domain" description="MoaB/Mog" evidence="11">
    <location>
        <begin position="224"/>
        <end position="362"/>
    </location>
</feature>
<evidence type="ECO:0000256" key="10">
    <source>
        <dbReference type="SAM" id="MobiDB-lite"/>
    </source>
</evidence>
<dbReference type="SMART" id="SM00852">
    <property type="entry name" value="MoCF_biosynth"/>
    <property type="match status" value="1"/>
</dbReference>
<dbReference type="InterPro" id="IPR036425">
    <property type="entry name" value="MoaB/Mog-like_dom_sf"/>
</dbReference>
<dbReference type="InterPro" id="IPR038987">
    <property type="entry name" value="MoeA-like"/>
</dbReference>
<protein>
    <recommendedName>
        <fullName evidence="5 9">Molybdopterin molybdenumtransferase</fullName>
        <ecNumber evidence="4 9">2.10.1.1</ecNumber>
    </recommendedName>
</protein>
<evidence type="ECO:0000313" key="13">
    <source>
        <dbReference type="Proteomes" id="UP000004756"/>
    </source>
</evidence>
<dbReference type="Gene3D" id="3.90.105.10">
    <property type="entry name" value="Molybdopterin biosynthesis moea protein, domain 2"/>
    <property type="match status" value="1"/>
</dbReference>
<dbReference type="GO" id="GO:0006777">
    <property type="term" value="P:Mo-molybdopterin cofactor biosynthetic process"/>
    <property type="evidence" value="ECO:0007669"/>
    <property type="project" value="UniProtKB-UniRule"/>
</dbReference>
<dbReference type="NCBIfam" id="TIGR00177">
    <property type="entry name" value="molyb_syn"/>
    <property type="match status" value="1"/>
</dbReference>
<keyword evidence="13" id="KW-1185">Reference proteome</keyword>
<evidence type="ECO:0000256" key="3">
    <source>
        <dbReference type="ARBA" id="ARBA00010763"/>
    </source>
</evidence>
<accession>C0D1L0</accession>
<dbReference type="SUPFAM" id="SSF53218">
    <property type="entry name" value="Molybdenum cofactor biosynthesis proteins"/>
    <property type="match status" value="1"/>
</dbReference>
<proteinExistence type="inferred from homology"/>
<evidence type="ECO:0000256" key="8">
    <source>
        <dbReference type="ARBA" id="ARBA00047317"/>
    </source>
</evidence>
<dbReference type="InterPro" id="IPR001453">
    <property type="entry name" value="MoaB/Mog_dom"/>
</dbReference>
<feature type="region of interest" description="Disordered" evidence="10">
    <location>
        <begin position="1"/>
        <end position="43"/>
    </location>
</feature>
<comment type="function">
    <text evidence="1 9">Catalyzes the insertion of molybdate into adenylated molybdopterin with the concomitant release of AMP.</text>
</comment>
<dbReference type="InterPro" id="IPR005111">
    <property type="entry name" value="MoeA_C_domain_IV"/>
</dbReference>
<dbReference type="AlphaFoldDB" id="C0D1L0"/>